<dbReference type="GO" id="GO:1902093">
    <property type="term" value="P:positive regulation of flagellated sperm motility"/>
    <property type="evidence" value="ECO:0007669"/>
    <property type="project" value="TreeGrafter"/>
</dbReference>
<dbReference type="AlphaFoldDB" id="S4R5F0"/>
<feature type="transmembrane region" description="Helical" evidence="10">
    <location>
        <begin position="124"/>
        <end position="144"/>
    </location>
</feature>
<evidence type="ECO:0000256" key="8">
    <source>
        <dbReference type="ARBA" id="ARBA00023170"/>
    </source>
</evidence>
<evidence type="ECO:0000256" key="6">
    <source>
        <dbReference type="ARBA" id="ARBA00023136"/>
    </source>
</evidence>
<dbReference type="GO" id="GO:0005886">
    <property type="term" value="C:plasma membrane"/>
    <property type="evidence" value="ECO:0007669"/>
    <property type="project" value="UniProtKB-SubCell"/>
</dbReference>
<dbReference type="GO" id="GO:0097225">
    <property type="term" value="C:sperm midpiece"/>
    <property type="evidence" value="ECO:0007669"/>
    <property type="project" value="TreeGrafter"/>
</dbReference>
<dbReference type="GO" id="GO:0004995">
    <property type="term" value="F:tachykinin receptor activity"/>
    <property type="evidence" value="ECO:0007669"/>
    <property type="project" value="InterPro"/>
</dbReference>
<keyword evidence="8" id="KW-0675">Receptor</keyword>
<dbReference type="PRINTS" id="PR00237">
    <property type="entry name" value="GPCRRHODOPSN"/>
</dbReference>
<feature type="transmembrane region" description="Helical" evidence="10">
    <location>
        <begin position="82"/>
        <end position="103"/>
    </location>
</feature>
<evidence type="ECO:0000256" key="1">
    <source>
        <dbReference type="ARBA" id="ARBA00004651"/>
    </source>
</evidence>
<evidence type="ECO:0000256" key="2">
    <source>
        <dbReference type="ARBA" id="ARBA00022475"/>
    </source>
</evidence>
<keyword evidence="7" id="KW-0564">Palmitate</keyword>
<evidence type="ECO:0000313" key="12">
    <source>
        <dbReference type="Ensembl" id="ENSPMAP00000000430.1"/>
    </source>
</evidence>
<dbReference type="PROSITE" id="PS50262">
    <property type="entry name" value="G_PROTEIN_RECEP_F1_2"/>
    <property type="match status" value="1"/>
</dbReference>
<dbReference type="Gene3D" id="1.20.1070.10">
    <property type="entry name" value="Rhodopsin 7-helix transmembrane proteins"/>
    <property type="match status" value="1"/>
</dbReference>
<organism evidence="12">
    <name type="scientific">Petromyzon marinus</name>
    <name type="common">Sea lamprey</name>
    <dbReference type="NCBI Taxonomy" id="7757"/>
    <lineage>
        <taxon>Eukaryota</taxon>
        <taxon>Metazoa</taxon>
        <taxon>Chordata</taxon>
        <taxon>Craniata</taxon>
        <taxon>Vertebrata</taxon>
        <taxon>Cyclostomata</taxon>
        <taxon>Hyperoartia</taxon>
        <taxon>Petromyzontiformes</taxon>
        <taxon>Petromyzontidae</taxon>
        <taxon>Petromyzon</taxon>
    </lineage>
</organism>
<dbReference type="PANTHER" id="PTHR46925">
    <property type="entry name" value="G-PROTEIN COUPLED RECEPTOR TKR-1-RELATED"/>
    <property type="match status" value="1"/>
</dbReference>
<feature type="domain" description="G-protein coupled receptors family 1 profile" evidence="11">
    <location>
        <begin position="1"/>
        <end position="183"/>
    </location>
</feature>
<dbReference type="Pfam" id="PF00001">
    <property type="entry name" value="7tm_1"/>
    <property type="match status" value="1"/>
</dbReference>
<reference evidence="12" key="2">
    <citation type="submission" date="2025-09" db="UniProtKB">
        <authorList>
            <consortium name="Ensembl"/>
        </authorList>
    </citation>
    <scope>IDENTIFICATION</scope>
</reference>
<proteinExistence type="predicted"/>
<evidence type="ECO:0000256" key="5">
    <source>
        <dbReference type="ARBA" id="ARBA00023040"/>
    </source>
</evidence>
<dbReference type="PRINTS" id="PR00244">
    <property type="entry name" value="NEUROKININR"/>
</dbReference>
<reference evidence="12" key="1">
    <citation type="submission" date="2025-08" db="UniProtKB">
        <authorList>
            <consortium name="Ensembl"/>
        </authorList>
    </citation>
    <scope>IDENTIFICATION</scope>
</reference>
<sequence length="189" mass="21703">SLSLPRYMAIIHPLRPRLSAFATKVLIGVIWLLAVVLAFPFFYFSEVADSHGRFICYISFPKDDHGTKLMANCVHLCATPKVFTLSISLLAFKTNVIGLILNCQGWYSDRVFGGVNTHLASIKVVKMMIVVVCTFAICWLPYHVYFLVYEIDSELFQWKYIQQVYLAVFWLAMSCSMYNPIIYCCLNNR</sequence>
<dbReference type="Ensembl" id="ENSPMAT00000000431.1">
    <property type="protein sequence ID" value="ENSPMAP00000000430.1"/>
    <property type="gene ID" value="ENSPMAG00000000385.1"/>
</dbReference>
<dbReference type="InterPro" id="IPR017452">
    <property type="entry name" value="GPCR_Rhodpsn_7TM"/>
</dbReference>
<accession>S4R5F0</accession>
<keyword evidence="3 10" id="KW-0812">Transmembrane</keyword>
<name>S4R5F0_PETMA</name>
<evidence type="ECO:0000256" key="7">
    <source>
        <dbReference type="ARBA" id="ARBA00023139"/>
    </source>
</evidence>
<protein>
    <submittedName>
        <fullName evidence="12">Tachykinin receptor 1</fullName>
    </submittedName>
</protein>
<feature type="transmembrane region" description="Helical" evidence="10">
    <location>
        <begin position="21"/>
        <end position="44"/>
    </location>
</feature>
<dbReference type="SUPFAM" id="SSF81321">
    <property type="entry name" value="Family A G protein-coupled receptor-like"/>
    <property type="match status" value="1"/>
</dbReference>
<keyword evidence="6 10" id="KW-0472">Membrane</keyword>
<dbReference type="HOGENOM" id="CLU_009579_22_1_1"/>
<feature type="transmembrane region" description="Helical" evidence="10">
    <location>
        <begin position="164"/>
        <end position="186"/>
    </location>
</feature>
<keyword evidence="9" id="KW-0807">Transducer</keyword>
<evidence type="ECO:0000256" key="9">
    <source>
        <dbReference type="ARBA" id="ARBA00023224"/>
    </source>
</evidence>
<evidence type="ECO:0000256" key="4">
    <source>
        <dbReference type="ARBA" id="ARBA00022989"/>
    </source>
</evidence>
<keyword evidence="4 10" id="KW-1133">Transmembrane helix</keyword>
<comment type="subcellular location">
    <subcellularLocation>
        <location evidence="1">Cell membrane</location>
        <topology evidence="1">Multi-pass membrane protein</topology>
    </subcellularLocation>
</comment>
<keyword evidence="2" id="KW-1003">Cell membrane</keyword>
<keyword evidence="7" id="KW-0449">Lipoprotein</keyword>
<evidence type="ECO:0000256" key="10">
    <source>
        <dbReference type="SAM" id="Phobius"/>
    </source>
</evidence>
<evidence type="ECO:0000259" key="11">
    <source>
        <dbReference type="PROSITE" id="PS50262"/>
    </source>
</evidence>
<keyword evidence="5" id="KW-0297">G-protein coupled receptor</keyword>
<evidence type="ECO:0000256" key="3">
    <source>
        <dbReference type="ARBA" id="ARBA00022692"/>
    </source>
</evidence>
<dbReference type="InterPro" id="IPR001681">
    <property type="entry name" value="Neurokn_rcpt"/>
</dbReference>
<dbReference type="GeneTree" id="ENSGT00940000153745"/>
<dbReference type="PANTHER" id="PTHR46925:SF2">
    <property type="entry name" value="G-PROTEIN COUPLED RECEPTOR TKR-1-RELATED"/>
    <property type="match status" value="1"/>
</dbReference>
<dbReference type="InterPro" id="IPR000276">
    <property type="entry name" value="GPCR_Rhodpsn"/>
</dbReference>